<name>A0ABR1JFR0_9AGAR</name>
<feature type="compositionally biased region" description="Polar residues" evidence="1">
    <location>
        <begin position="214"/>
        <end position="226"/>
    </location>
</feature>
<protein>
    <submittedName>
        <fullName evidence="2">Uncharacterized protein</fullName>
    </submittedName>
</protein>
<sequence>MPTLTPAEALALAYTSRVIGEHTGFSRDGKEKTRETLVGLKPLASGSSHMSSHNMVHQATTTKSMETTKALSKDGGTDAAETDPQTIFSSAYMSSLKKAESSYTHDTSPQTTTLLMDHLEASMALQTSSYLQSPSQSSSNPSSSILMPHSPQQNSVQDILSKALLTHLILIDKNTKPNTLHPKNTLNKKQNNSPHSPSTGQSDSIQTKTKWPSTLPNIVSTTSKPQPTTPIPTTFHVTTTLPCQRLSNSLKTKCKKNIPRSSGPTNRGI</sequence>
<dbReference type="Proteomes" id="UP001498398">
    <property type="component" value="Unassembled WGS sequence"/>
</dbReference>
<accession>A0ABR1JFR0</accession>
<evidence type="ECO:0000313" key="2">
    <source>
        <dbReference type="EMBL" id="KAK7460612.1"/>
    </source>
</evidence>
<gene>
    <name evidence="2" type="ORF">VKT23_009332</name>
</gene>
<feature type="region of interest" description="Disordered" evidence="1">
    <location>
        <begin position="175"/>
        <end position="209"/>
    </location>
</feature>
<evidence type="ECO:0000313" key="3">
    <source>
        <dbReference type="Proteomes" id="UP001498398"/>
    </source>
</evidence>
<proteinExistence type="predicted"/>
<feature type="region of interest" description="Disordered" evidence="1">
    <location>
        <begin position="127"/>
        <end position="154"/>
    </location>
</feature>
<comment type="caution">
    <text evidence="2">The sequence shown here is derived from an EMBL/GenBank/DDBJ whole genome shotgun (WGS) entry which is preliminary data.</text>
</comment>
<feature type="compositionally biased region" description="Low complexity" evidence="1">
    <location>
        <begin position="127"/>
        <end position="150"/>
    </location>
</feature>
<feature type="region of interest" description="Disordered" evidence="1">
    <location>
        <begin position="214"/>
        <end position="233"/>
    </location>
</feature>
<keyword evidence="3" id="KW-1185">Reference proteome</keyword>
<evidence type="ECO:0000256" key="1">
    <source>
        <dbReference type="SAM" id="MobiDB-lite"/>
    </source>
</evidence>
<reference evidence="2 3" key="1">
    <citation type="submission" date="2024-01" db="EMBL/GenBank/DDBJ databases">
        <title>A draft genome for the cacao thread blight pathogen Marasmiellus scandens.</title>
        <authorList>
            <person name="Baruah I.K."/>
            <person name="Leung J."/>
            <person name="Bukari Y."/>
            <person name="Amoako-Attah I."/>
            <person name="Meinhardt L.W."/>
            <person name="Bailey B.A."/>
            <person name="Cohen S.P."/>
        </authorList>
    </citation>
    <scope>NUCLEOTIDE SEQUENCE [LARGE SCALE GENOMIC DNA]</scope>
    <source>
        <strain evidence="2 3">GH-19</strain>
    </source>
</reference>
<organism evidence="2 3">
    <name type="scientific">Marasmiellus scandens</name>
    <dbReference type="NCBI Taxonomy" id="2682957"/>
    <lineage>
        <taxon>Eukaryota</taxon>
        <taxon>Fungi</taxon>
        <taxon>Dikarya</taxon>
        <taxon>Basidiomycota</taxon>
        <taxon>Agaricomycotina</taxon>
        <taxon>Agaricomycetes</taxon>
        <taxon>Agaricomycetidae</taxon>
        <taxon>Agaricales</taxon>
        <taxon>Marasmiineae</taxon>
        <taxon>Omphalotaceae</taxon>
        <taxon>Marasmiellus</taxon>
    </lineage>
</organism>
<feature type="compositionally biased region" description="Polar residues" evidence="1">
    <location>
        <begin position="176"/>
        <end position="209"/>
    </location>
</feature>
<dbReference type="EMBL" id="JBANRG010000015">
    <property type="protein sequence ID" value="KAK7460612.1"/>
    <property type="molecule type" value="Genomic_DNA"/>
</dbReference>